<dbReference type="Proteomes" id="UP000078292">
    <property type="component" value="Unassembled WGS sequence"/>
</dbReference>
<comment type="caution">
    <text evidence="2">The sequence shown here is derived from an EMBL/GenBank/DDBJ whole genome shotgun (WGS) entry which is preliminary data.</text>
</comment>
<accession>A0A1B7M344</accession>
<feature type="transmembrane region" description="Helical" evidence="1">
    <location>
        <begin position="268"/>
        <end position="292"/>
    </location>
</feature>
<dbReference type="STRING" id="1837282.A6F49_03940"/>
<reference evidence="2 3" key="1">
    <citation type="submission" date="2016-04" db="EMBL/GenBank/DDBJ databases">
        <title>First whole genome shotgun sequence of the bacterium Enteractinococcus sp. strain UASWS1574.</title>
        <authorList>
            <person name="Crovadore J."/>
            <person name="Chablais R."/>
            <person name="Lefort F."/>
        </authorList>
    </citation>
    <scope>NUCLEOTIDE SEQUENCE [LARGE SCALE GENOMIC DNA]</scope>
    <source>
        <strain evidence="2 3">UASWS1574</strain>
    </source>
</reference>
<proteinExistence type="predicted"/>
<evidence type="ECO:0000313" key="3">
    <source>
        <dbReference type="Proteomes" id="UP000078292"/>
    </source>
</evidence>
<dbReference type="RefSeq" id="WP_043056747.1">
    <property type="nucleotide sequence ID" value="NZ_LXEY01000006.1"/>
</dbReference>
<dbReference type="OrthoDB" id="5117223at2"/>
<keyword evidence="1" id="KW-1133">Transmembrane helix</keyword>
<feature type="transmembrane region" description="Helical" evidence="1">
    <location>
        <begin position="6"/>
        <end position="25"/>
    </location>
</feature>
<keyword evidence="1" id="KW-0472">Membrane</keyword>
<dbReference type="EMBL" id="LXEY01000006">
    <property type="protein sequence ID" value="OAV62959.1"/>
    <property type="molecule type" value="Genomic_DNA"/>
</dbReference>
<feature type="transmembrane region" description="Helical" evidence="1">
    <location>
        <begin position="121"/>
        <end position="143"/>
    </location>
</feature>
<keyword evidence="3" id="KW-1185">Reference proteome</keyword>
<organism evidence="2 3">
    <name type="scientific">Enteractinococcus helveticum</name>
    <dbReference type="NCBI Taxonomy" id="1837282"/>
    <lineage>
        <taxon>Bacteria</taxon>
        <taxon>Bacillati</taxon>
        <taxon>Actinomycetota</taxon>
        <taxon>Actinomycetes</taxon>
        <taxon>Micrococcales</taxon>
        <taxon>Micrococcaceae</taxon>
    </lineage>
</organism>
<protein>
    <submittedName>
        <fullName evidence="2">Uncharacterized protein</fullName>
    </submittedName>
</protein>
<gene>
    <name evidence="2" type="ORF">A6F49_03940</name>
</gene>
<evidence type="ECO:0000313" key="2">
    <source>
        <dbReference type="EMBL" id="OAV62959.1"/>
    </source>
</evidence>
<dbReference type="AlphaFoldDB" id="A0A1B7M344"/>
<feature type="transmembrane region" description="Helical" evidence="1">
    <location>
        <begin position="173"/>
        <end position="198"/>
    </location>
</feature>
<evidence type="ECO:0000256" key="1">
    <source>
        <dbReference type="SAM" id="Phobius"/>
    </source>
</evidence>
<feature type="transmembrane region" description="Helical" evidence="1">
    <location>
        <begin position="77"/>
        <end position="100"/>
    </location>
</feature>
<keyword evidence="1" id="KW-0812">Transmembrane</keyword>
<feature type="transmembrane region" description="Helical" evidence="1">
    <location>
        <begin position="37"/>
        <end position="57"/>
    </location>
</feature>
<feature type="transmembrane region" description="Helical" evidence="1">
    <location>
        <begin position="219"/>
        <end position="240"/>
    </location>
</feature>
<name>A0A1B7M344_9MICC</name>
<sequence length="305" mass="32996">MLWLLLLILGPLIFGLLVAFTWWLLRRRAGLLGRKHRAIALIVGLFLFLGITAERLIREPWLLPFDLYWTDLDLFLGIQFVTPLLLGIIGLAVLVIPLRSRSGGGVASLAPRTPASFSRRSWMVVPVMVLAVVLVLTIITGMASEPDPSTGRYTMYFVDVGAEYGMGTSIYGWFHSVPSLILLAMLAAGTVLNLSLIARPGFGADYDEDFRIRTIRTSNVLAVTTGALFVHLGAILDSIARTASIQMQFSVGGEAISSWTSFAALGPALQISAGIAVGVGVAYWLSIALSAVPVRQLTRSRILVS</sequence>